<comment type="caution">
    <text evidence="2">The sequence shown here is derived from an EMBL/GenBank/DDBJ whole genome shotgun (WGS) entry which is preliminary data.</text>
</comment>
<evidence type="ECO:0000256" key="1">
    <source>
        <dbReference type="SAM" id="MobiDB-lite"/>
    </source>
</evidence>
<organism evidence="2 3">
    <name type="scientific">Diaporthe eres</name>
    <name type="common">Phomopsis oblonga</name>
    <dbReference type="NCBI Taxonomy" id="83184"/>
    <lineage>
        <taxon>Eukaryota</taxon>
        <taxon>Fungi</taxon>
        <taxon>Dikarya</taxon>
        <taxon>Ascomycota</taxon>
        <taxon>Pezizomycotina</taxon>
        <taxon>Sordariomycetes</taxon>
        <taxon>Sordariomycetidae</taxon>
        <taxon>Diaporthales</taxon>
        <taxon>Diaporthaceae</taxon>
        <taxon>Diaporthe</taxon>
        <taxon>Diaporthe eres species complex</taxon>
    </lineage>
</organism>
<name>A0ABR1NXH1_DIAER</name>
<dbReference type="Proteomes" id="UP001430848">
    <property type="component" value="Unassembled WGS sequence"/>
</dbReference>
<reference evidence="2 3" key="1">
    <citation type="submission" date="2024-02" db="EMBL/GenBank/DDBJ databases">
        <title>De novo assembly and annotation of 12 fungi associated with fruit tree decline syndrome in Ontario, Canada.</title>
        <authorList>
            <person name="Sulman M."/>
            <person name="Ellouze W."/>
            <person name="Ilyukhin E."/>
        </authorList>
    </citation>
    <scope>NUCLEOTIDE SEQUENCE [LARGE SCALE GENOMIC DNA]</scope>
    <source>
        <strain evidence="2 3">M169</strain>
    </source>
</reference>
<proteinExistence type="predicted"/>
<feature type="compositionally biased region" description="Gly residues" evidence="1">
    <location>
        <begin position="496"/>
        <end position="508"/>
    </location>
</feature>
<keyword evidence="3" id="KW-1185">Reference proteome</keyword>
<feature type="compositionally biased region" description="Polar residues" evidence="1">
    <location>
        <begin position="469"/>
        <end position="492"/>
    </location>
</feature>
<feature type="region of interest" description="Disordered" evidence="1">
    <location>
        <begin position="1"/>
        <end position="28"/>
    </location>
</feature>
<dbReference type="EMBL" id="JAKNSF020000082">
    <property type="protein sequence ID" value="KAK7719077.1"/>
    <property type="molecule type" value="Genomic_DNA"/>
</dbReference>
<sequence>MSEADSKTIHVNPQVQTPPPRAYLSSALMPGNTVGVPLPADNMNAPAAGATAINQAHDQDTQKPVPAIPDDELEEADRLARWLEKKEMEQGDKYNRTVTISPLPDDATVADVLPRIRGGVDSCYVSQFEETRVAVVTFKRAADAITYADFCKETPIWGLWTFQISRPGVPFTWERRAKVQKYKSAPGMGSAWNREDIPTQPRDVVLPGSRCLKYSGCKPHEVAGIYRALGLQYSQHQRDQVEGMWLDGPVRDHKGDPVKGTLHVWFTSIKAAREARVRVTSFEFEYDPCSDSPEKLLLYLDEGDDVPIFRHHEPFVNLVELDQKSILAGIREGLADPAQAYWGCRVLARPMPDAMDGLAARLQWSLQVNGGPPAMPTYPGPYQPPDSIFPPAALSDPFLDAQPIGTGFPPQPSRAMPTYRLPGIDQNVPAEYQPFAASRPVPPGYHLSPLETYVARTQERQALGFPPYHNTNQNEMLSHTSKPSYSLTGDTNKSGDGTGTGTASGIGVIGDNIRSSNTNITNKDSNQGAGNNNPKSGSQPRSGLYDS</sequence>
<feature type="compositionally biased region" description="Polar residues" evidence="1">
    <location>
        <begin position="513"/>
        <end position="541"/>
    </location>
</feature>
<protein>
    <recommendedName>
        <fullName evidence="4">RRM domain-containing protein</fullName>
    </recommendedName>
</protein>
<feature type="region of interest" description="Disordered" evidence="1">
    <location>
        <begin position="464"/>
        <end position="547"/>
    </location>
</feature>
<evidence type="ECO:0000313" key="2">
    <source>
        <dbReference type="EMBL" id="KAK7719077.1"/>
    </source>
</evidence>
<gene>
    <name evidence="2" type="ORF">SLS63_010227</name>
</gene>
<evidence type="ECO:0000313" key="3">
    <source>
        <dbReference type="Proteomes" id="UP001430848"/>
    </source>
</evidence>
<accession>A0ABR1NXH1</accession>
<evidence type="ECO:0008006" key="4">
    <source>
        <dbReference type="Google" id="ProtNLM"/>
    </source>
</evidence>